<organism evidence="12 13">
    <name type="scientific">Clupea harengus</name>
    <name type="common">Atlantic herring</name>
    <dbReference type="NCBI Taxonomy" id="7950"/>
    <lineage>
        <taxon>Eukaryota</taxon>
        <taxon>Metazoa</taxon>
        <taxon>Chordata</taxon>
        <taxon>Craniata</taxon>
        <taxon>Vertebrata</taxon>
        <taxon>Euteleostomi</taxon>
        <taxon>Actinopterygii</taxon>
        <taxon>Neopterygii</taxon>
        <taxon>Teleostei</taxon>
        <taxon>Clupei</taxon>
        <taxon>Clupeiformes</taxon>
        <taxon>Clupeoidei</taxon>
        <taxon>Clupeidae</taxon>
        <taxon>Clupea</taxon>
    </lineage>
</organism>
<dbReference type="GeneID" id="105906429"/>
<name>A0A6P8FF75_CLUHA</name>
<dbReference type="KEGG" id="char:105906429"/>
<keyword evidence="2" id="KW-0343">GTPase activation</keyword>
<keyword evidence="3" id="KW-0597">Phosphoprotein</keyword>
<dbReference type="FunFam" id="2.20.70.10:FF:000022">
    <property type="entry name" value="Rho GTPase activating protein 39"/>
    <property type="match status" value="1"/>
</dbReference>
<feature type="domain" description="Rho-GAP" evidence="10">
    <location>
        <begin position="988"/>
        <end position="1176"/>
    </location>
</feature>
<feature type="compositionally biased region" description="Gly residues" evidence="8">
    <location>
        <begin position="689"/>
        <end position="699"/>
    </location>
</feature>
<evidence type="ECO:0000256" key="3">
    <source>
        <dbReference type="ARBA" id="ARBA00022553"/>
    </source>
</evidence>
<dbReference type="Proteomes" id="UP000515152">
    <property type="component" value="Chromosome 4"/>
</dbReference>
<accession>A0A6P8FF75</accession>
<feature type="region of interest" description="Disordered" evidence="8">
    <location>
        <begin position="401"/>
        <end position="452"/>
    </location>
</feature>
<dbReference type="InterPro" id="IPR000198">
    <property type="entry name" value="RhoGAP_dom"/>
</dbReference>
<keyword evidence="4" id="KW-0677">Repeat</keyword>
<dbReference type="PANTHER" id="PTHR45876">
    <property type="entry name" value="FI04035P"/>
    <property type="match status" value="1"/>
</dbReference>
<evidence type="ECO:0000256" key="1">
    <source>
        <dbReference type="ARBA" id="ARBA00004123"/>
    </source>
</evidence>
<evidence type="ECO:0000256" key="7">
    <source>
        <dbReference type="ARBA" id="ARBA00070269"/>
    </source>
</evidence>
<dbReference type="PROSITE" id="PS50238">
    <property type="entry name" value="RHOGAP"/>
    <property type="match status" value="1"/>
</dbReference>
<evidence type="ECO:0000256" key="4">
    <source>
        <dbReference type="ARBA" id="ARBA00022737"/>
    </source>
</evidence>
<feature type="compositionally biased region" description="Low complexity" evidence="8">
    <location>
        <begin position="700"/>
        <end position="711"/>
    </location>
</feature>
<feature type="compositionally biased region" description="Polar residues" evidence="8">
    <location>
        <begin position="655"/>
        <end position="665"/>
    </location>
</feature>
<evidence type="ECO:0000313" key="13">
    <source>
        <dbReference type="RefSeq" id="XP_031422371.1"/>
    </source>
</evidence>
<dbReference type="SUPFAM" id="SSF48350">
    <property type="entry name" value="GTPase activation domain, GAP"/>
    <property type="match status" value="1"/>
</dbReference>
<dbReference type="RefSeq" id="XP_031422371.1">
    <property type="nucleotide sequence ID" value="XM_031566511.2"/>
</dbReference>
<keyword evidence="6" id="KW-0539">Nucleus</keyword>
<comment type="subcellular location">
    <subcellularLocation>
        <location evidence="1">Nucleus</location>
    </subcellularLocation>
</comment>
<protein>
    <recommendedName>
        <fullName evidence="7">Rho GTPase-activating protein 39</fullName>
    </recommendedName>
</protein>
<proteinExistence type="predicted"/>
<dbReference type="PROSITE" id="PS51016">
    <property type="entry name" value="MYTH4"/>
    <property type="match status" value="1"/>
</dbReference>
<dbReference type="InterPro" id="IPR001202">
    <property type="entry name" value="WW_dom"/>
</dbReference>
<feature type="compositionally biased region" description="Basic and acidic residues" evidence="8">
    <location>
        <begin position="645"/>
        <end position="654"/>
    </location>
</feature>
<dbReference type="Pfam" id="PF00620">
    <property type="entry name" value="RhoGAP"/>
    <property type="match status" value="1"/>
</dbReference>
<feature type="compositionally biased region" description="Gly residues" evidence="8">
    <location>
        <begin position="712"/>
        <end position="737"/>
    </location>
</feature>
<feature type="region of interest" description="Disordered" evidence="8">
    <location>
        <begin position="275"/>
        <end position="306"/>
    </location>
</feature>
<feature type="compositionally biased region" description="Gly residues" evidence="8">
    <location>
        <begin position="104"/>
        <end position="118"/>
    </location>
</feature>
<evidence type="ECO:0000256" key="2">
    <source>
        <dbReference type="ARBA" id="ARBA00022468"/>
    </source>
</evidence>
<dbReference type="InterPro" id="IPR008936">
    <property type="entry name" value="Rho_GTPase_activation_prot"/>
</dbReference>
<keyword evidence="12" id="KW-1185">Reference proteome</keyword>
<feature type="compositionally biased region" description="Polar residues" evidence="8">
    <location>
        <begin position="276"/>
        <end position="286"/>
    </location>
</feature>
<dbReference type="PANTHER" id="PTHR45876:SF6">
    <property type="entry name" value="RHO GTPASE-ACTIVATING PROTEIN 39-LIKE"/>
    <property type="match status" value="1"/>
</dbReference>
<gene>
    <name evidence="13" type="primary">arhgap46b</name>
</gene>
<dbReference type="AlphaFoldDB" id="A0A6P8FF75"/>
<sequence>MTEPSSDWVEILEPRSRERMYVNLTTGECGWVPPVGMPVRQSDGNQWWELFDTSNSRYYYYNCTTQQTVWHRPTSCDIVPLAQLQAMKRSSESELRGLPRPLWGSGGIPPGGGGGGETNGSVGSLGSAGGGGEGRRTPLPGVSPVPPPQEPESSSGRETPSKGRVDSLDGRREVNRDPAQRWQPAPGSKAAMLVKVNNTGRHQSPGPSSALQLLHLSSSSSSSSSATKPLYQAHIDHTAPFGVKMAVPGDSKQAYHLKKSDGGNFCLVMPNASAPAFQNPQRSQAGTPRPSSPQYGATAPIYDEPPRDPPIYDEPPMEMEVEGAHLLNRPSPLPYSPSHSLPRLGQPKLLQYPASHLGAKHRRSPSATEYSPAGRECIKHMVNVDPAVGSTKQGLILSNPQAVPSAPESVSISSSMQSQIQSQAQQPQPQPQQPQQPLSPAPGPKREVSLEKKQSWRLLEAGVLKSMEARHSRQSSLASQQEYPSPAAVTYQDSGYSTGPSPSLRRKNRRRPPGAGAGTGLAGAGAGQGRPGSVGSTGELTALNEKLMAEMRAVVSRSNTIHSSKASLDTETGSETGSASRARSPLDSLHKYASVGGGSSTPRRGGSREDVSASNRSLYRPGGGGSHAELPLSPLAAEGGGRQKRTYEKVDTLEKSVTSQTSLSSPEPPRTPLQTGTLESKGQLEISPQGGGSGHGVGTGSTTAVSANDGFGQDGNGNSNGNGNGNTDGSGGGGGGQVVGGGYQYPYTTLCKPGPDVNMVDWASKNLNLHTQGLFRRRVSIANMLSWNRGSIKKPMLITSDRAVKKEACEMFKLVQAYMGDRPARLDRRHAALLVVTKCWGTQGLRDELYVQLVRQTTGNLSLRSLASGWELMAISLAFFSPSPKFRRYLEGYIQRHMEPSNDKKILQQIQEQQDMKNKKNSKSRKKRKQNNEEEEEQGLPISTYAKYCYRKLQKVAVSGGKKGLRKPTLEEIDHGRNGIVTPSLFGSALEEIMERQSQLFPERRLPWVQVQLSQYVLALGGAQTEGIFRVPGDIDEVNALKLQVDQWKIPENLSDPNVPASLLKLWYRELEEPVIPQSFYKQCITNYEDPEAAISVVQSLPELSRLVLCYFINFLQVFAQPVNVSKTKMDVNNLAMVMAPNCLRCQSDDPRIIFENTRKEMSFLRVLIVHLDTSFVKGII</sequence>
<evidence type="ECO:0000259" key="11">
    <source>
        <dbReference type="PROSITE" id="PS51016"/>
    </source>
</evidence>
<dbReference type="SMART" id="SM00139">
    <property type="entry name" value="MyTH4"/>
    <property type="match status" value="1"/>
</dbReference>
<feature type="compositionally biased region" description="Basic and acidic residues" evidence="8">
    <location>
        <begin position="159"/>
        <end position="179"/>
    </location>
</feature>
<feature type="compositionally biased region" description="Pro residues" evidence="8">
    <location>
        <begin position="141"/>
        <end position="150"/>
    </location>
</feature>
<evidence type="ECO:0000313" key="12">
    <source>
        <dbReference type="Proteomes" id="UP000515152"/>
    </source>
</evidence>
<dbReference type="CDD" id="cd04389">
    <property type="entry name" value="RhoGAP_KIAA1688"/>
    <property type="match status" value="1"/>
</dbReference>
<feature type="region of interest" description="Disordered" evidence="8">
    <location>
        <begin position="470"/>
        <end position="541"/>
    </location>
</feature>
<evidence type="ECO:0000256" key="5">
    <source>
        <dbReference type="ARBA" id="ARBA00022990"/>
    </source>
</evidence>
<dbReference type="GO" id="GO:0005856">
    <property type="term" value="C:cytoskeleton"/>
    <property type="evidence" value="ECO:0007669"/>
    <property type="project" value="InterPro"/>
</dbReference>
<dbReference type="InterPro" id="IPR000857">
    <property type="entry name" value="MyTH4_dom"/>
</dbReference>
<feature type="compositionally biased region" description="Basic residues" evidence="8">
    <location>
        <begin position="919"/>
        <end position="929"/>
    </location>
</feature>
<feature type="domain" description="WW" evidence="9">
    <location>
        <begin position="48"/>
        <end position="75"/>
    </location>
</feature>
<dbReference type="PROSITE" id="PS50020">
    <property type="entry name" value="WW_DOMAIN_2"/>
    <property type="match status" value="1"/>
</dbReference>
<evidence type="ECO:0000259" key="9">
    <source>
        <dbReference type="PROSITE" id="PS50020"/>
    </source>
</evidence>
<evidence type="ECO:0000256" key="8">
    <source>
        <dbReference type="SAM" id="MobiDB-lite"/>
    </source>
</evidence>
<dbReference type="Gene3D" id="2.20.70.10">
    <property type="match status" value="1"/>
</dbReference>
<feature type="domain" description="MyTH4" evidence="11">
    <location>
        <begin position="787"/>
        <end position="938"/>
    </location>
</feature>
<dbReference type="FunFam" id="1.10.555.10:FF:000011">
    <property type="entry name" value="Rho GTPase-activating protein 39"/>
    <property type="match status" value="1"/>
</dbReference>
<evidence type="ECO:0000259" key="10">
    <source>
        <dbReference type="PROSITE" id="PS50238"/>
    </source>
</evidence>
<feature type="compositionally biased region" description="Pro residues" evidence="8">
    <location>
        <begin position="428"/>
        <end position="443"/>
    </location>
</feature>
<feature type="compositionally biased region" description="Gly residues" evidence="8">
    <location>
        <begin position="515"/>
        <end position="532"/>
    </location>
</feature>
<dbReference type="GO" id="GO:0005096">
    <property type="term" value="F:GTPase activator activity"/>
    <property type="evidence" value="ECO:0007669"/>
    <property type="project" value="UniProtKB-KW"/>
</dbReference>
<dbReference type="SUPFAM" id="SSF51045">
    <property type="entry name" value="WW domain"/>
    <property type="match status" value="1"/>
</dbReference>
<feature type="compositionally biased region" description="Polar residues" evidence="8">
    <location>
        <begin position="474"/>
        <end position="483"/>
    </location>
</feature>
<dbReference type="InterPro" id="IPR038185">
    <property type="entry name" value="MyTH4_dom_sf"/>
</dbReference>
<dbReference type="OrthoDB" id="437889at2759"/>
<reference evidence="13" key="1">
    <citation type="submission" date="2025-08" db="UniProtKB">
        <authorList>
            <consortium name="RefSeq"/>
        </authorList>
    </citation>
    <scope>IDENTIFICATION</scope>
</reference>
<evidence type="ECO:0000256" key="6">
    <source>
        <dbReference type="ARBA" id="ARBA00023242"/>
    </source>
</evidence>
<keyword evidence="5" id="KW-0007">Acetylation</keyword>
<dbReference type="CTD" id="568268"/>
<dbReference type="CDD" id="cd00201">
    <property type="entry name" value="WW"/>
    <property type="match status" value="1"/>
</dbReference>
<dbReference type="Gene3D" id="1.10.555.10">
    <property type="entry name" value="Rho GTPase activation protein"/>
    <property type="match status" value="1"/>
</dbReference>
<feature type="region of interest" description="Disordered" evidence="8">
    <location>
        <begin position="911"/>
        <end position="938"/>
    </location>
</feature>
<dbReference type="GO" id="GO:0005634">
    <property type="term" value="C:nucleus"/>
    <property type="evidence" value="ECO:0007669"/>
    <property type="project" value="UniProtKB-SubCell"/>
</dbReference>
<dbReference type="InterPro" id="IPR036020">
    <property type="entry name" value="WW_dom_sf"/>
</dbReference>
<feature type="compositionally biased region" description="Polar residues" evidence="8">
    <location>
        <begin position="556"/>
        <end position="581"/>
    </location>
</feature>
<feature type="region of interest" description="Disordered" evidence="8">
    <location>
        <begin position="90"/>
        <end position="188"/>
    </location>
</feature>
<feature type="region of interest" description="Disordered" evidence="8">
    <location>
        <begin position="554"/>
        <end position="737"/>
    </location>
</feature>
<dbReference type="SMART" id="SM00324">
    <property type="entry name" value="RhoGAP"/>
    <property type="match status" value="1"/>
</dbReference>
<dbReference type="GO" id="GO:0005737">
    <property type="term" value="C:cytoplasm"/>
    <property type="evidence" value="ECO:0007669"/>
    <property type="project" value="TreeGrafter"/>
</dbReference>
<dbReference type="GO" id="GO:0007165">
    <property type="term" value="P:signal transduction"/>
    <property type="evidence" value="ECO:0007669"/>
    <property type="project" value="InterPro"/>
</dbReference>
<dbReference type="Gene3D" id="1.25.40.530">
    <property type="entry name" value="MyTH4 domain"/>
    <property type="match status" value="1"/>
</dbReference>
<dbReference type="SMART" id="SM00456">
    <property type="entry name" value="WW"/>
    <property type="match status" value="2"/>
</dbReference>
<dbReference type="Pfam" id="PF00784">
    <property type="entry name" value="MyTH4"/>
    <property type="match status" value="1"/>
</dbReference>
<feature type="compositionally biased region" description="Low complexity" evidence="8">
    <location>
        <begin position="402"/>
        <end position="427"/>
    </location>
</feature>